<organism evidence="2 3">
    <name type="scientific">Necator americanus</name>
    <name type="common">Human hookworm</name>
    <dbReference type="NCBI Taxonomy" id="51031"/>
    <lineage>
        <taxon>Eukaryota</taxon>
        <taxon>Metazoa</taxon>
        <taxon>Ecdysozoa</taxon>
        <taxon>Nematoda</taxon>
        <taxon>Chromadorea</taxon>
        <taxon>Rhabditida</taxon>
        <taxon>Rhabditina</taxon>
        <taxon>Rhabditomorpha</taxon>
        <taxon>Strongyloidea</taxon>
        <taxon>Ancylostomatidae</taxon>
        <taxon>Bunostominae</taxon>
        <taxon>Necator</taxon>
    </lineage>
</organism>
<dbReference type="EMBL" id="JAVFWL010000006">
    <property type="protein sequence ID" value="KAK6759871.1"/>
    <property type="molecule type" value="Genomic_DNA"/>
</dbReference>
<dbReference type="Pfam" id="PF01007">
    <property type="entry name" value="IRK"/>
    <property type="match status" value="1"/>
</dbReference>
<protein>
    <recommendedName>
        <fullName evidence="1">Potassium channel inwardly rectifying transmembrane domain-containing protein</fullName>
    </recommendedName>
</protein>
<gene>
    <name evidence="2" type="primary">Necator_chrX.g21602</name>
    <name evidence="2" type="ORF">RB195_021441</name>
</gene>
<sequence length="187" mass="21317">MRKATAVALSPSVANLLAAQRMLDLEEPLVKSKKYPFFKTPRIGSRRIRNRLVQKQGICNISLKNVPKQRRKYFSDIFTTVIEMKWLGHRVLLMYIRKSTPSFFPSLHKQRLDMDFGELYVNILSHIIFHYNSSKLFTCLPAVDLGIHHKCSLRSQSPVLMNALAPPNHKASCVRRGSSSVSVSLHG</sequence>
<comment type="caution">
    <text evidence="2">The sequence shown here is derived from an EMBL/GenBank/DDBJ whole genome shotgun (WGS) entry which is preliminary data.</text>
</comment>
<accession>A0ABR1ED28</accession>
<proteinExistence type="predicted"/>
<dbReference type="Gene3D" id="2.60.40.1400">
    <property type="entry name" value="G protein-activated inward rectifier potassium channel 1"/>
    <property type="match status" value="1"/>
</dbReference>
<evidence type="ECO:0000313" key="2">
    <source>
        <dbReference type="EMBL" id="KAK6759871.1"/>
    </source>
</evidence>
<dbReference type="Proteomes" id="UP001303046">
    <property type="component" value="Unassembled WGS sequence"/>
</dbReference>
<reference evidence="2 3" key="1">
    <citation type="submission" date="2023-08" db="EMBL/GenBank/DDBJ databases">
        <title>A Necator americanus chromosomal reference genome.</title>
        <authorList>
            <person name="Ilik V."/>
            <person name="Petrzelkova K.J."/>
            <person name="Pardy F."/>
            <person name="Fuh T."/>
            <person name="Niatou-Singa F.S."/>
            <person name="Gouil Q."/>
            <person name="Baker L."/>
            <person name="Ritchie M.E."/>
            <person name="Jex A.R."/>
            <person name="Gazzola D."/>
            <person name="Li H."/>
            <person name="Toshio Fujiwara R."/>
            <person name="Zhan B."/>
            <person name="Aroian R.V."/>
            <person name="Pafco B."/>
            <person name="Schwarz E.M."/>
        </authorList>
    </citation>
    <scope>NUCLEOTIDE SEQUENCE [LARGE SCALE GENOMIC DNA]</scope>
    <source>
        <strain evidence="2 3">Aroian</strain>
        <tissue evidence="2">Whole animal</tissue>
    </source>
</reference>
<evidence type="ECO:0000259" key="1">
    <source>
        <dbReference type="Pfam" id="PF01007"/>
    </source>
</evidence>
<dbReference type="InterPro" id="IPR013518">
    <property type="entry name" value="K_chnl_inward-rec_Kir_cyto"/>
</dbReference>
<keyword evidence="3" id="KW-1185">Reference proteome</keyword>
<dbReference type="Gene3D" id="1.10.287.70">
    <property type="match status" value="1"/>
</dbReference>
<evidence type="ECO:0000313" key="3">
    <source>
        <dbReference type="Proteomes" id="UP001303046"/>
    </source>
</evidence>
<dbReference type="InterPro" id="IPR040445">
    <property type="entry name" value="Kir_TM"/>
</dbReference>
<feature type="domain" description="Potassium channel inwardly rectifying transmembrane" evidence="1">
    <location>
        <begin position="53"/>
        <end position="88"/>
    </location>
</feature>
<name>A0ABR1ED28_NECAM</name>